<dbReference type="AlphaFoldDB" id="A0A5N6RX66"/>
<keyword evidence="2 4" id="KW-0732">Signal</keyword>
<dbReference type="Pfam" id="PF04885">
    <property type="entry name" value="Stig1"/>
    <property type="match status" value="1"/>
</dbReference>
<feature type="chain" id="PRO_5024404862" description="Stigma-specific protein Stig1" evidence="4">
    <location>
        <begin position="24"/>
        <end position="215"/>
    </location>
</feature>
<comment type="similarity">
    <text evidence="1">Belongs to the STIG1 family.</text>
</comment>
<reference evidence="5 6" key="1">
    <citation type="submission" date="2019-06" db="EMBL/GenBank/DDBJ databases">
        <title>A chromosomal-level reference genome of Carpinus fangiana (Coryloideae, Betulaceae).</title>
        <authorList>
            <person name="Yang X."/>
            <person name="Wang Z."/>
            <person name="Zhang L."/>
            <person name="Hao G."/>
            <person name="Liu J."/>
            <person name="Yang Y."/>
        </authorList>
    </citation>
    <scope>NUCLEOTIDE SEQUENCE [LARGE SCALE GENOMIC DNA]</scope>
    <source>
        <strain evidence="5">Cfa_2016G</strain>
        <tissue evidence="5">Leaf</tissue>
    </source>
</reference>
<evidence type="ECO:0000313" key="5">
    <source>
        <dbReference type="EMBL" id="KAE8125494.1"/>
    </source>
</evidence>
<dbReference type="PANTHER" id="PTHR33227:SF48">
    <property type="entry name" value="STIGMA-SPECIFIC STIG1-LIKE PROTEIN 4"/>
    <property type="match status" value="1"/>
</dbReference>
<feature type="region of interest" description="Disordered" evidence="3">
    <location>
        <begin position="173"/>
        <end position="215"/>
    </location>
</feature>
<accession>A0A5N6RX66</accession>
<evidence type="ECO:0000313" key="6">
    <source>
        <dbReference type="Proteomes" id="UP000327013"/>
    </source>
</evidence>
<evidence type="ECO:0000256" key="2">
    <source>
        <dbReference type="ARBA" id="ARBA00022729"/>
    </source>
</evidence>
<feature type="signal peptide" evidence="4">
    <location>
        <begin position="1"/>
        <end position="23"/>
    </location>
</feature>
<organism evidence="5 6">
    <name type="scientific">Carpinus fangiana</name>
    <dbReference type="NCBI Taxonomy" id="176857"/>
    <lineage>
        <taxon>Eukaryota</taxon>
        <taxon>Viridiplantae</taxon>
        <taxon>Streptophyta</taxon>
        <taxon>Embryophyta</taxon>
        <taxon>Tracheophyta</taxon>
        <taxon>Spermatophyta</taxon>
        <taxon>Magnoliopsida</taxon>
        <taxon>eudicotyledons</taxon>
        <taxon>Gunneridae</taxon>
        <taxon>Pentapetalae</taxon>
        <taxon>rosids</taxon>
        <taxon>fabids</taxon>
        <taxon>Fagales</taxon>
        <taxon>Betulaceae</taxon>
        <taxon>Carpinus</taxon>
    </lineage>
</organism>
<sequence>MMQLVHVLIAILLLLSLPSLVLVKGNSISKEVRQNLTVGSSSSPWLNKIVNHNSGDDLRGPGCWNKPWICDQGEFQPRRQCCRNRCIDVSSDVNNCGACGLRCLFNWQCCRGQCTNTNISPFNCGKCENICPFRVPCFYGMCGYAQPFPPRPPFPFPPKPPLPPFPFPPPHPPFPFPPKPPHPPFPFPPKPPQPKPPHPPLPPHPQKGWQPPATQ</sequence>
<keyword evidence="6" id="KW-1185">Reference proteome</keyword>
<dbReference type="OrthoDB" id="2013942at2759"/>
<dbReference type="PANTHER" id="PTHR33227">
    <property type="entry name" value="STIGMA-SPECIFIC STIG1-LIKE PROTEIN 3"/>
    <property type="match status" value="1"/>
</dbReference>
<protein>
    <recommendedName>
        <fullName evidence="7">Stigma-specific protein Stig1</fullName>
    </recommendedName>
</protein>
<dbReference type="EMBL" id="CM017328">
    <property type="protein sequence ID" value="KAE8125494.1"/>
    <property type="molecule type" value="Genomic_DNA"/>
</dbReference>
<dbReference type="PRINTS" id="PR01217">
    <property type="entry name" value="PRICHEXTENSN"/>
</dbReference>
<dbReference type="Proteomes" id="UP000327013">
    <property type="component" value="Chromosome 8"/>
</dbReference>
<gene>
    <name evidence="5" type="ORF">FH972_020295</name>
</gene>
<evidence type="ECO:0000256" key="3">
    <source>
        <dbReference type="SAM" id="MobiDB-lite"/>
    </source>
</evidence>
<name>A0A5N6RX66_9ROSI</name>
<evidence type="ECO:0000256" key="4">
    <source>
        <dbReference type="SAM" id="SignalP"/>
    </source>
</evidence>
<dbReference type="InterPro" id="IPR006969">
    <property type="entry name" value="Stig-like"/>
</dbReference>
<evidence type="ECO:0008006" key="7">
    <source>
        <dbReference type="Google" id="ProtNLM"/>
    </source>
</evidence>
<proteinExistence type="inferred from homology"/>
<evidence type="ECO:0000256" key="1">
    <source>
        <dbReference type="ARBA" id="ARBA00006010"/>
    </source>
</evidence>
<feature type="compositionally biased region" description="Pro residues" evidence="3">
    <location>
        <begin position="173"/>
        <end position="205"/>
    </location>
</feature>